<evidence type="ECO:0000313" key="3">
    <source>
        <dbReference type="Proteomes" id="UP001194468"/>
    </source>
</evidence>
<comment type="caution">
    <text evidence="2">The sequence shown here is derived from an EMBL/GenBank/DDBJ whole genome shotgun (WGS) entry which is preliminary data.</text>
</comment>
<keyword evidence="1" id="KW-0472">Membrane</keyword>
<accession>A0AAD4BQT5</accession>
<evidence type="ECO:0000256" key="1">
    <source>
        <dbReference type="SAM" id="Phobius"/>
    </source>
</evidence>
<organism evidence="2 3">
    <name type="scientific">Boletus edulis BED1</name>
    <dbReference type="NCBI Taxonomy" id="1328754"/>
    <lineage>
        <taxon>Eukaryota</taxon>
        <taxon>Fungi</taxon>
        <taxon>Dikarya</taxon>
        <taxon>Basidiomycota</taxon>
        <taxon>Agaricomycotina</taxon>
        <taxon>Agaricomycetes</taxon>
        <taxon>Agaricomycetidae</taxon>
        <taxon>Boletales</taxon>
        <taxon>Boletineae</taxon>
        <taxon>Boletaceae</taxon>
        <taxon>Boletoideae</taxon>
        <taxon>Boletus</taxon>
    </lineage>
</organism>
<dbReference type="AlphaFoldDB" id="A0AAD4BQT5"/>
<name>A0AAD4BQT5_BOLED</name>
<reference evidence="2" key="2">
    <citation type="journal article" date="2020" name="Nat. Commun.">
        <title>Large-scale genome sequencing of mycorrhizal fungi provides insights into the early evolution of symbiotic traits.</title>
        <authorList>
            <person name="Miyauchi S."/>
            <person name="Kiss E."/>
            <person name="Kuo A."/>
            <person name="Drula E."/>
            <person name="Kohler A."/>
            <person name="Sanchez-Garcia M."/>
            <person name="Morin E."/>
            <person name="Andreopoulos B."/>
            <person name="Barry K.W."/>
            <person name="Bonito G."/>
            <person name="Buee M."/>
            <person name="Carver A."/>
            <person name="Chen C."/>
            <person name="Cichocki N."/>
            <person name="Clum A."/>
            <person name="Culley D."/>
            <person name="Crous P.W."/>
            <person name="Fauchery L."/>
            <person name="Girlanda M."/>
            <person name="Hayes R.D."/>
            <person name="Keri Z."/>
            <person name="LaButti K."/>
            <person name="Lipzen A."/>
            <person name="Lombard V."/>
            <person name="Magnuson J."/>
            <person name="Maillard F."/>
            <person name="Murat C."/>
            <person name="Nolan M."/>
            <person name="Ohm R.A."/>
            <person name="Pangilinan J."/>
            <person name="Pereira M.F."/>
            <person name="Perotto S."/>
            <person name="Peter M."/>
            <person name="Pfister S."/>
            <person name="Riley R."/>
            <person name="Sitrit Y."/>
            <person name="Stielow J.B."/>
            <person name="Szollosi G."/>
            <person name="Zifcakova L."/>
            <person name="Stursova M."/>
            <person name="Spatafora J.W."/>
            <person name="Tedersoo L."/>
            <person name="Vaario L.M."/>
            <person name="Yamada A."/>
            <person name="Yan M."/>
            <person name="Wang P."/>
            <person name="Xu J."/>
            <person name="Bruns T."/>
            <person name="Baldrian P."/>
            <person name="Vilgalys R."/>
            <person name="Dunand C."/>
            <person name="Henrissat B."/>
            <person name="Grigoriev I.V."/>
            <person name="Hibbett D."/>
            <person name="Nagy L.G."/>
            <person name="Martin F.M."/>
        </authorList>
    </citation>
    <scope>NUCLEOTIDE SEQUENCE</scope>
    <source>
        <strain evidence="2">BED1</strain>
    </source>
</reference>
<gene>
    <name evidence="2" type="ORF">L210DRAFT_3547968</name>
</gene>
<keyword evidence="3" id="KW-1185">Reference proteome</keyword>
<feature type="transmembrane region" description="Helical" evidence="1">
    <location>
        <begin position="20"/>
        <end position="42"/>
    </location>
</feature>
<keyword evidence="1" id="KW-0812">Transmembrane</keyword>
<dbReference type="EMBL" id="WHUW01000020">
    <property type="protein sequence ID" value="KAF8436924.1"/>
    <property type="molecule type" value="Genomic_DNA"/>
</dbReference>
<dbReference type="Proteomes" id="UP001194468">
    <property type="component" value="Unassembled WGS sequence"/>
</dbReference>
<sequence>MIPFNSYASSNYSIIKEHHIHSYSLCIIHTCIILCMMFPQAFQWCWGLRVLRYTIRGTLHFHTLHSPDWNFKHVYIHLYYILFCRIILGYTCSMIFVNNLFAP</sequence>
<protein>
    <submittedName>
        <fullName evidence="2">Uncharacterized protein</fullName>
    </submittedName>
</protein>
<reference evidence="2" key="1">
    <citation type="submission" date="2019-10" db="EMBL/GenBank/DDBJ databases">
        <authorList>
            <consortium name="DOE Joint Genome Institute"/>
            <person name="Kuo A."/>
            <person name="Miyauchi S."/>
            <person name="Kiss E."/>
            <person name="Drula E."/>
            <person name="Kohler A."/>
            <person name="Sanchez-Garcia M."/>
            <person name="Andreopoulos B."/>
            <person name="Barry K.W."/>
            <person name="Bonito G."/>
            <person name="Buee M."/>
            <person name="Carver A."/>
            <person name="Chen C."/>
            <person name="Cichocki N."/>
            <person name="Clum A."/>
            <person name="Culley D."/>
            <person name="Crous P.W."/>
            <person name="Fauchery L."/>
            <person name="Girlanda M."/>
            <person name="Hayes R."/>
            <person name="Keri Z."/>
            <person name="LaButti K."/>
            <person name="Lipzen A."/>
            <person name="Lombard V."/>
            <person name="Magnuson J."/>
            <person name="Maillard F."/>
            <person name="Morin E."/>
            <person name="Murat C."/>
            <person name="Nolan M."/>
            <person name="Ohm R."/>
            <person name="Pangilinan J."/>
            <person name="Pereira M."/>
            <person name="Perotto S."/>
            <person name="Peter M."/>
            <person name="Riley R."/>
            <person name="Sitrit Y."/>
            <person name="Stielow B."/>
            <person name="Szollosi G."/>
            <person name="Zifcakova L."/>
            <person name="Stursova M."/>
            <person name="Spatafora J.W."/>
            <person name="Tedersoo L."/>
            <person name="Vaario L.-M."/>
            <person name="Yamada A."/>
            <person name="Yan M."/>
            <person name="Wang P."/>
            <person name="Xu J."/>
            <person name="Bruns T."/>
            <person name="Baldrian P."/>
            <person name="Vilgalys R."/>
            <person name="Henrissat B."/>
            <person name="Grigoriev I.V."/>
            <person name="Hibbett D."/>
            <person name="Nagy L.G."/>
            <person name="Martin F.M."/>
        </authorList>
    </citation>
    <scope>NUCLEOTIDE SEQUENCE</scope>
    <source>
        <strain evidence="2">BED1</strain>
    </source>
</reference>
<keyword evidence="1" id="KW-1133">Transmembrane helix</keyword>
<evidence type="ECO:0000313" key="2">
    <source>
        <dbReference type="EMBL" id="KAF8436924.1"/>
    </source>
</evidence>
<feature type="transmembrane region" description="Helical" evidence="1">
    <location>
        <begin position="78"/>
        <end position="101"/>
    </location>
</feature>
<proteinExistence type="predicted"/>